<proteinExistence type="predicted"/>
<organism evidence="8 9">
    <name type="scientific">Nakamurella alba</name>
    <dbReference type="NCBI Taxonomy" id="2665158"/>
    <lineage>
        <taxon>Bacteria</taxon>
        <taxon>Bacillati</taxon>
        <taxon>Actinomycetota</taxon>
        <taxon>Actinomycetes</taxon>
        <taxon>Nakamurellales</taxon>
        <taxon>Nakamurellaceae</taxon>
        <taxon>Nakamurella</taxon>
    </lineage>
</organism>
<keyword evidence="5 6" id="KW-0472">Membrane</keyword>
<comment type="caution">
    <text evidence="8">The sequence shown here is derived from an EMBL/GenBank/DDBJ whole genome shotgun (WGS) entry which is preliminary data.</text>
</comment>
<keyword evidence="9" id="KW-1185">Reference proteome</keyword>
<reference evidence="8 9" key="1">
    <citation type="submission" date="2019-11" db="EMBL/GenBank/DDBJ databases">
        <authorList>
            <person name="Jiang L.-Q."/>
        </authorList>
    </citation>
    <scope>NUCLEOTIDE SEQUENCE [LARGE SCALE GENOMIC DNA]</scope>
    <source>
        <strain evidence="8 9">YIM 132087</strain>
    </source>
</reference>
<dbReference type="AlphaFoldDB" id="A0A7K1FEV6"/>
<feature type="transmembrane region" description="Helical" evidence="6">
    <location>
        <begin position="39"/>
        <end position="61"/>
    </location>
</feature>
<feature type="domain" description="DUF3817" evidence="7">
    <location>
        <begin position="6"/>
        <end position="92"/>
    </location>
</feature>
<evidence type="ECO:0000256" key="6">
    <source>
        <dbReference type="SAM" id="Phobius"/>
    </source>
</evidence>
<keyword evidence="4 6" id="KW-1133">Transmembrane helix</keyword>
<dbReference type="Proteomes" id="UP000460221">
    <property type="component" value="Unassembled WGS sequence"/>
</dbReference>
<evidence type="ECO:0000256" key="3">
    <source>
        <dbReference type="ARBA" id="ARBA00022692"/>
    </source>
</evidence>
<dbReference type="RefSeq" id="WP_154766666.1">
    <property type="nucleotide sequence ID" value="NZ_WLYK01000001.1"/>
</dbReference>
<sequence>MGPLMLFRRVAVAEAITWVLLLIGMFLKYVTRTTDLGVSIFGMVHGIVFVAYCVVTVLVWVDQRWPAGRGLLALFCAIPPLLTLWFDRRAERRGHLARTWRLREDGTAVRAPERVVRWLLVRPLRGALVGVLTVAALTGVALVVGPPASS</sequence>
<comment type="subcellular location">
    <subcellularLocation>
        <location evidence="1">Cell membrane</location>
        <topology evidence="1">Multi-pass membrane protein</topology>
    </subcellularLocation>
</comment>
<dbReference type="PANTHER" id="PTHR40077">
    <property type="entry name" value="MEMBRANE PROTEIN-RELATED"/>
    <property type="match status" value="1"/>
</dbReference>
<keyword evidence="2" id="KW-1003">Cell membrane</keyword>
<evidence type="ECO:0000256" key="1">
    <source>
        <dbReference type="ARBA" id="ARBA00004651"/>
    </source>
</evidence>
<evidence type="ECO:0000259" key="7">
    <source>
        <dbReference type="Pfam" id="PF12823"/>
    </source>
</evidence>
<dbReference type="GO" id="GO:0005886">
    <property type="term" value="C:plasma membrane"/>
    <property type="evidence" value="ECO:0007669"/>
    <property type="project" value="UniProtKB-SubCell"/>
</dbReference>
<dbReference type="PANTHER" id="PTHR40077:SF1">
    <property type="entry name" value="MEMBRANE PROTEIN"/>
    <property type="match status" value="1"/>
</dbReference>
<dbReference type="Pfam" id="PF12823">
    <property type="entry name" value="DUF3817"/>
    <property type="match status" value="1"/>
</dbReference>
<gene>
    <name evidence="8" type="ORF">GIS00_01590</name>
</gene>
<feature type="transmembrane region" description="Helical" evidence="6">
    <location>
        <begin position="67"/>
        <end position="86"/>
    </location>
</feature>
<evidence type="ECO:0000313" key="9">
    <source>
        <dbReference type="Proteomes" id="UP000460221"/>
    </source>
</evidence>
<feature type="transmembrane region" description="Helical" evidence="6">
    <location>
        <begin position="6"/>
        <end position="27"/>
    </location>
</feature>
<dbReference type="EMBL" id="WLYK01000001">
    <property type="protein sequence ID" value="MTD12637.1"/>
    <property type="molecule type" value="Genomic_DNA"/>
</dbReference>
<name>A0A7K1FEV6_9ACTN</name>
<keyword evidence="3 6" id="KW-0812">Transmembrane</keyword>
<evidence type="ECO:0000256" key="5">
    <source>
        <dbReference type="ARBA" id="ARBA00023136"/>
    </source>
</evidence>
<evidence type="ECO:0000256" key="4">
    <source>
        <dbReference type="ARBA" id="ARBA00022989"/>
    </source>
</evidence>
<dbReference type="InterPro" id="IPR023845">
    <property type="entry name" value="DUF3817_TM"/>
</dbReference>
<feature type="transmembrane region" description="Helical" evidence="6">
    <location>
        <begin position="124"/>
        <end position="144"/>
    </location>
</feature>
<accession>A0A7K1FEV6</accession>
<dbReference type="NCBIfam" id="TIGR03954">
    <property type="entry name" value="integ_memb_HG"/>
    <property type="match status" value="1"/>
</dbReference>
<evidence type="ECO:0000313" key="8">
    <source>
        <dbReference type="EMBL" id="MTD12637.1"/>
    </source>
</evidence>
<evidence type="ECO:0000256" key="2">
    <source>
        <dbReference type="ARBA" id="ARBA00022475"/>
    </source>
</evidence>
<protein>
    <submittedName>
        <fullName evidence="8">DUF3817 domain-containing protein</fullName>
    </submittedName>
</protein>